<feature type="region of interest" description="Disordered" evidence="1">
    <location>
        <begin position="65"/>
        <end position="92"/>
    </location>
</feature>
<gene>
    <name evidence="2" type="ORF">B0H17DRAFT_1200453</name>
</gene>
<dbReference type="Proteomes" id="UP001221757">
    <property type="component" value="Unassembled WGS sequence"/>
</dbReference>
<proteinExistence type="predicted"/>
<dbReference type="AlphaFoldDB" id="A0AAD7DI89"/>
<reference evidence="2" key="1">
    <citation type="submission" date="2023-03" db="EMBL/GenBank/DDBJ databases">
        <title>Massive genome expansion in bonnet fungi (Mycena s.s.) driven by repeated elements and novel gene families across ecological guilds.</title>
        <authorList>
            <consortium name="Lawrence Berkeley National Laboratory"/>
            <person name="Harder C.B."/>
            <person name="Miyauchi S."/>
            <person name="Viragh M."/>
            <person name="Kuo A."/>
            <person name="Thoen E."/>
            <person name="Andreopoulos B."/>
            <person name="Lu D."/>
            <person name="Skrede I."/>
            <person name="Drula E."/>
            <person name="Henrissat B."/>
            <person name="Morin E."/>
            <person name="Kohler A."/>
            <person name="Barry K."/>
            <person name="LaButti K."/>
            <person name="Morin E."/>
            <person name="Salamov A."/>
            <person name="Lipzen A."/>
            <person name="Mereny Z."/>
            <person name="Hegedus B."/>
            <person name="Baldrian P."/>
            <person name="Stursova M."/>
            <person name="Weitz H."/>
            <person name="Taylor A."/>
            <person name="Grigoriev I.V."/>
            <person name="Nagy L.G."/>
            <person name="Martin F."/>
            <person name="Kauserud H."/>
        </authorList>
    </citation>
    <scope>NUCLEOTIDE SEQUENCE</scope>
    <source>
        <strain evidence="2">CBHHK067</strain>
    </source>
</reference>
<keyword evidence="3" id="KW-1185">Reference proteome</keyword>
<name>A0AAD7DI89_MYCRO</name>
<comment type="caution">
    <text evidence="2">The sequence shown here is derived from an EMBL/GenBank/DDBJ whole genome shotgun (WGS) entry which is preliminary data.</text>
</comment>
<organism evidence="2 3">
    <name type="scientific">Mycena rosella</name>
    <name type="common">Pink bonnet</name>
    <name type="synonym">Agaricus rosellus</name>
    <dbReference type="NCBI Taxonomy" id="1033263"/>
    <lineage>
        <taxon>Eukaryota</taxon>
        <taxon>Fungi</taxon>
        <taxon>Dikarya</taxon>
        <taxon>Basidiomycota</taxon>
        <taxon>Agaricomycotina</taxon>
        <taxon>Agaricomycetes</taxon>
        <taxon>Agaricomycetidae</taxon>
        <taxon>Agaricales</taxon>
        <taxon>Marasmiineae</taxon>
        <taxon>Mycenaceae</taxon>
        <taxon>Mycena</taxon>
    </lineage>
</organism>
<accession>A0AAD7DI89</accession>
<sequence length="440" mass="47152">MSFDGGAAAARAAFTASLFKSIHYPKEVVPARRGSPLLIGVKTDKKLKVDFVDIEFAGQDNDAEVDSLQPQLPGSMLAPPPVARASAPRRSSRRRKSVLCTLPDLRQAVLVGDLNDPRFAYSPLLASICICISAPPVAGARICSPGTLQVSATPAAYALLASAYISALHGGARVGIHAPPPATYLRICRMRDAGRASSGMLRTHDELRIPCASPLLYVVGTRGRRVMAHVIPQHVGRCRGCVHGRSTVCGRRCGVLMLSFVGADGGCGAERPQCAGYDTAAAVGAGVQMRNMDDFGRVCGLRGGVRAPWVSACLVHTLRRAGIGGVHGREGGIVPEARAGRGTAPPVQLRHVSVPHGLLVSHNYWNELHNAHSLPFLYYTEFLLLEEPEADLEAKFYGIPLIFSYVATNDSDTIWLNWYDMCKNLDRIADGHRPGKMHGG</sequence>
<evidence type="ECO:0000313" key="2">
    <source>
        <dbReference type="EMBL" id="KAJ7692376.1"/>
    </source>
</evidence>
<evidence type="ECO:0000256" key="1">
    <source>
        <dbReference type="SAM" id="MobiDB-lite"/>
    </source>
</evidence>
<dbReference type="EMBL" id="JARKIE010000052">
    <property type="protein sequence ID" value="KAJ7692376.1"/>
    <property type="molecule type" value="Genomic_DNA"/>
</dbReference>
<evidence type="ECO:0000313" key="3">
    <source>
        <dbReference type="Proteomes" id="UP001221757"/>
    </source>
</evidence>
<protein>
    <submittedName>
        <fullName evidence="2">Uncharacterized protein</fullName>
    </submittedName>
</protein>